<sequence>MSNEHDDVWDLPDDVDAPTGGNTATSLTAQAITAALLSAEPDVDLPGNGRPGSAISNLLSLKPGGNYSRSLKMPDDMTLAEVRQNMNEWKRQLRQSLNQSIRHAKSVDNRNFTMETNATITPSGVVYVQVIVTRTA</sequence>
<name>A0A6M3YR05_9CAUD</name>
<dbReference type="Pfam" id="PF24582">
    <property type="entry name" value="DUF7609"/>
    <property type="match status" value="1"/>
</dbReference>
<evidence type="ECO:0000313" key="4">
    <source>
        <dbReference type="Proteomes" id="UP000502753"/>
    </source>
</evidence>
<protein>
    <recommendedName>
        <fullName evidence="2">DUF7609 domain-containing protein</fullName>
    </recommendedName>
</protein>
<dbReference type="InterPro" id="IPR056028">
    <property type="entry name" value="DUF7609"/>
</dbReference>
<evidence type="ECO:0000256" key="1">
    <source>
        <dbReference type="SAM" id="MobiDB-lite"/>
    </source>
</evidence>
<dbReference type="EMBL" id="MT330372">
    <property type="protein sequence ID" value="QJI52287.1"/>
    <property type="molecule type" value="Genomic_DNA"/>
</dbReference>
<keyword evidence="4" id="KW-1185">Reference proteome</keyword>
<feature type="domain" description="DUF7609" evidence="2">
    <location>
        <begin position="52"/>
        <end position="136"/>
    </location>
</feature>
<feature type="region of interest" description="Disordered" evidence="1">
    <location>
        <begin position="1"/>
        <end position="23"/>
    </location>
</feature>
<dbReference type="GeneID" id="62681207"/>
<organism evidence="3 4">
    <name type="scientific">Cronobacter phage JC01</name>
    <dbReference type="NCBI Taxonomy" id="2729575"/>
    <lineage>
        <taxon>Viruses</taxon>
        <taxon>Duplodnaviria</taxon>
        <taxon>Heunggongvirae</taxon>
        <taxon>Uroviricota</taxon>
        <taxon>Caudoviricetes</taxon>
        <taxon>Casjensviridae</taxon>
        <taxon>Jacunavirus</taxon>
        <taxon>Jacunavirus JC01</taxon>
    </lineage>
</organism>
<dbReference type="KEGG" id="vg:62681207"/>
<proteinExistence type="predicted"/>
<reference evidence="3 4" key="1">
    <citation type="submission" date="2020-04" db="EMBL/GenBank/DDBJ databases">
        <title>Characterization and complete genome analysis of a novel phage JC01 infecting Cronobacter sakazakii.</title>
        <authorList>
            <person name="Jiang J."/>
            <person name="Zhao C."/>
            <person name="Tie D."/>
            <person name="Li Z."/>
        </authorList>
    </citation>
    <scope>NUCLEOTIDE SEQUENCE [LARGE SCALE GENOMIC DNA]</scope>
</reference>
<dbReference type="RefSeq" id="YP_009998616.1">
    <property type="nucleotide sequence ID" value="NC_052989.1"/>
</dbReference>
<dbReference type="Proteomes" id="UP000502753">
    <property type="component" value="Segment"/>
</dbReference>
<evidence type="ECO:0000313" key="3">
    <source>
        <dbReference type="EMBL" id="QJI52287.1"/>
    </source>
</evidence>
<evidence type="ECO:0000259" key="2">
    <source>
        <dbReference type="Pfam" id="PF24582"/>
    </source>
</evidence>
<accession>A0A6M3YR05</accession>